<keyword evidence="2" id="KW-1185">Reference proteome</keyword>
<name>A0A927RGT5_9ACTN</name>
<evidence type="ECO:0000313" key="2">
    <source>
        <dbReference type="Proteomes" id="UP000638648"/>
    </source>
</evidence>
<gene>
    <name evidence="1" type="ORF">HEB94_001364</name>
</gene>
<accession>A0A927RGT5</accession>
<reference evidence="1" key="1">
    <citation type="submission" date="2020-10" db="EMBL/GenBank/DDBJ databases">
        <title>Sequencing the genomes of 1000 actinobacteria strains.</title>
        <authorList>
            <person name="Klenk H.-P."/>
        </authorList>
    </citation>
    <scope>NUCLEOTIDE SEQUENCE</scope>
    <source>
        <strain evidence="1">DSM 45354</strain>
    </source>
</reference>
<evidence type="ECO:0000313" key="1">
    <source>
        <dbReference type="EMBL" id="MBE1604516.1"/>
    </source>
</evidence>
<protein>
    <recommendedName>
        <fullName evidence="3">Carboxypeptidase regulatory-like domain-containing protein</fullName>
    </recommendedName>
</protein>
<dbReference type="AlphaFoldDB" id="A0A927RGT5"/>
<comment type="caution">
    <text evidence="1">The sequence shown here is derived from an EMBL/GenBank/DDBJ whole genome shotgun (WGS) entry which is preliminary data.</text>
</comment>
<dbReference type="Proteomes" id="UP000638648">
    <property type="component" value="Unassembled WGS sequence"/>
</dbReference>
<evidence type="ECO:0008006" key="3">
    <source>
        <dbReference type="Google" id="ProtNLM"/>
    </source>
</evidence>
<dbReference type="EMBL" id="JADBEM010000001">
    <property type="protein sequence ID" value="MBE1604516.1"/>
    <property type="molecule type" value="Genomic_DNA"/>
</dbReference>
<dbReference type="RefSeq" id="WP_192749037.1">
    <property type="nucleotide sequence ID" value="NZ_BAABJL010000126.1"/>
</dbReference>
<sequence length="168" mass="18423">MNEHDRSSLRRSADPHDDLDATDAAILRGLRRVVTAADPVPAGLVERIRFALALEDLEAEMMRLQEEPALAGVRTAEQATRTVTFESETFTIMISIRSSGEGAVRLDGWIAPAAAHRVELRLVGDRRVVMADEQGRFAYDDVPRGLLQMAVYNASGRPKSVVTPSIVV</sequence>
<organism evidence="1 2">
    <name type="scientific">Actinopolymorpha pittospori</name>
    <dbReference type="NCBI Taxonomy" id="648752"/>
    <lineage>
        <taxon>Bacteria</taxon>
        <taxon>Bacillati</taxon>
        <taxon>Actinomycetota</taxon>
        <taxon>Actinomycetes</taxon>
        <taxon>Propionibacteriales</taxon>
        <taxon>Actinopolymorphaceae</taxon>
        <taxon>Actinopolymorpha</taxon>
    </lineage>
</organism>
<proteinExistence type="predicted"/>